<dbReference type="KEGG" id="clus:A9F13_09g01518"/>
<feature type="compositionally biased region" description="Low complexity" evidence="2">
    <location>
        <begin position="370"/>
        <end position="390"/>
    </location>
</feature>
<dbReference type="Proteomes" id="UP000195602">
    <property type="component" value="Unassembled WGS sequence"/>
</dbReference>
<dbReference type="InterPro" id="IPR012349">
    <property type="entry name" value="Split_barrel_FMN-bd"/>
</dbReference>
<feature type="compositionally biased region" description="Low complexity" evidence="2">
    <location>
        <begin position="150"/>
        <end position="159"/>
    </location>
</feature>
<dbReference type="AlphaFoldDB" id="A0AA91PZB4"/>
<accession>A0AA91PZB4</accession>
<dbReference type="GO" id="GO:0010181">
    <property type="term" value="F:FMN binding"/>
    <property type="evidence" value="ECO:0007669"/>
    <property type="project" value="InterPro"/>
</dbReference>
<sequence>MQFHYMAPWIPCFTSAIEGELAAKDHKPPFTSFQFASVDTDGFPHNRTVVFRGFLFDNKSNNVLTFCTDKRMGKYEELLHNDKFEAVFYFEKVKKQFRFRGRAKIIDDNHSPNLDLTVIQPKHIIASSMNSEDSSDEDEDSESELRITVASSRSSASPSEDLDVSPQQRPIHFPIISPSLLSNIQQENSAISFSYPNLHELSGIDFKPPTKEEWDGEIARVWNSLSKGLKSSFRRPAPMSPVTDENHNLMDKISRGVDGKKEESGMKNFAVVAMFIDQVDYYEMEKERRYIYVKDDTHLWSEQEAVKKYISSHFQIKTATFDSLFNSALRKGVEAGDFSQPKGPSGPIKVVRKENIVAPKSSKIVKKKSSPSASRTKSATTSKPSPSSKVTKTKVAKSKTVPKVVSKPKVSKSKTADKSKVASKAKASSKTKVSSKTQAVSKTKAPSKRVMKPKSSVKIVPLASTKAKKTSKTTSKVKSASKKAVSNASGKVTKPKAAPKKTTTKKAPVKKAPAKKAPVTKAPLKKVPEKKNAVKKATRTKA</sequence>
<feature type="compositionally biased region" description="Low complexity" evidence="2">
    <location>
        <begin position="472"/>
        <end position="492"/>
    </location>
</feature>
<dbReference type="PROSITE" id="PS51504">
    <property type="entry name" value="H15"/>
    <property type="match status" value="1"/>
</dbReference>
<dbReference type="EMBL" id="LYUB02000009">
    <property type="protein sequence ID" value="OVF08219.1"/>
    <property type="molecule type" value="Genomic_DNA"/>
</dbReference>
<dbReference type="InterPro" id="IPR005818">
    <property type="entry name" value="Histone_H1/H5_H15"/>
</dbReference>
<dbReference type="SUPFAM" id="SSF46785">
    <property type="entry name" value="Winged helix' DNA-binding domain"/>
    <property type="match status" value="1"/>
</dbReference>
<evidence type="ECO:0000259" key="3">
    <source>
        <dbReference type="PROSITE" id="PS51504"/>
    </source>
</evidence>
<dbReference type="GO" id="GO:0006334">
    <property type="term" value="P:nucleosome assembly"/>
    <property type="evidence" value="ECO:0007669"/>
    <property type="project" value="InterPro"/>
</dbReference>
<dbReference type="InterPro" id="IPR036388">
    <property type="entry name" value="WH-like_DNA-bd_sf"/>
</dbReference>
<feature type="region of interest" description="Disordered" evidence="2">
    <location>
        <begin position="359"/>
        <end position="542"/>
    </location>
</feature>
<evidence type="ECO:0000256" key="2">
    <source>
        <dbReference type="SAM" id="MobiDB-lite"/>
    </source>
</evidence>
<protein>
    <recommendedName>
        <fullName evidence="1">Histone H1</fullName>
    </recommendedName>
</protein>
<dbReference type="Gene3D" id="2.30.110.10">
    <property type="entry name" value="Electron Transport, Fmn-binding Protein, Chain A"/>
    <property type="match status" value="1"/>
</dbReference>
<evidence type="ECO:0000313" key="5">
    <source>
        <dbReference type="Proteomes" id="UP000195602"/>
    </source>
</evidence>
<reference evidence="4 5" key="1">
    <citation type="submission" date="2017-04" db="EMBL/GenBank/DDBJ databases">
        <title>Draft genome of the yeast Clavispora lusitaniae type strain CBS 6936.</title>
        <authorList>
            <person name="Durrens P."/>
            <person name="Klopp C."/>
            <person name="Biteau N."/>
            <person name="Fitton-Ouhabi V."/>
            <person name="Dementhon K."/>
            <person name="Accoceberry I."/>
            <person name="Sherman D.J."/>
            <person name="Noel T."/>
        </authorList>
    </citation>
    <scope>NUCLEOTIDE SEQUENCE [LARGE SCALE GENOMIC DNA]</scope>
    <source>
        <strain evidence="4 5">CBS 6936</strain>
    </source>
</reference>
<dbReference type="GO" id="GO:0003677">
    <property type="term" value="F:DNA binding"/>
    <property type="evidence" value="ECO:0007669"/>
    <property type="project" value="InterPro"/>
</dbReference>
<dbReference type="PANTHER" id="PTHR28243">
    <property type="entry name" value="AGL049CP"/>
    <property type="match status" value="1"/>
</dbReference>
<proteinExistence type="predicted"/>
<name>A0AA91PZB4_CLALS</name>
<dbReference type="Gene3D" id="1.10.10.10">
    <property type="entry name" value="Winged helix-like DNA-binding domain superfamily/Winged helix DNA-binding domain"/>
    <property type="match status" value="1"/>
</dbReference>
<dbReference type="PANTHER" id="PTHR28243:SF1">
    <property type="entry name" value="PYRIDOXAMINE 5'-PHOSPHATE OXIDASE ALR4036 FAMILY FMN-BINDING DOMAIN-CONTAINING PROTEIN"/>
    <property type="match status" value="1"/>
</dbReference>
<dbReference type="GO" id="GO:0000786">
    <property type="term" value="C:nucleosome"/>
    <property type="evidence" value="ECO:0007669"/>
    <property type="project" value="InterPro"/>
</dbReference>
<feature type="compositionally biased region" description="Basic residues" evidence="2">
    <location>
        <begin position="533"/>
        <end position="542"/>
    </location>
</feature>
<feature type="compositionally biased region" description="Low complexity" evidence="2">
    <location>
        <begin position="430"/>
        <end position="444"/>
    </location>
</feature>
<organism evidence="4 5">
    <name type="scientific">Clavispora lusitaniae</name>
    <name type="common">Candida lusitaniae</name>
    <dbReference type="NCBI Taxonomy" id="36911"/>
    <lineage>
        <taxon>Eukaryota</taxon>
        <taxon>Fungi</taxon>
        <taxon>Dikarya</taxon>
        <taxon>Ascomycota</taxon>
        <taxon>Saccharomycotina</taxon>
        <taxon>Pichiomycetes</taxon>
        <taxon>Metschnikowiaceae</taxon>
        <taxon>Clavispora</taxon>
    </lineage>
</organism>
<gene>
    <name evidence="4" type="ORF">A9F13_09g01518</name>
</gene>
<evidence type="ECO:0000256" key="1">
    <source>
        <dbReference type="ARBA" id="ARBA00020833"/>
    </source>
</evidence>
<dbReference type="InterPro" id="IPR024624">
    <property type="entry name" value="Pyridox_Oxase_Alr4036_FMN-bd"/>
</dbReference>
<evidence type="ECO:0000313" key="4">
    <source>
        <dbReference type="EMBL" id="OVF08219.1"/>
    </source>
</evidence>
<dbReference type="SUPFAM" id="SSF50475">
    <property type="entry name" value="FMN-binding split barrel"/>
    <property type="match status" value="1"/>
</dbReference>
<feature type="compositionally biased region" description="Low complexity" evidence="2">
    <location>
        <begin position="398"/>
        <end position="408"/>
    </location>
</feature>
<dbReference type="Pfam" id="PF00538">
    <property type="entry name" value="Linker_histone"/>
    <property type="match status" value="1"/>
</dbReference>
<comment type="caution">
    <text evidence="4">The sequence shown here is derived from an EMBL/GenBank/DDBJ whole genome shotgun (WGS) entry which is preliminary data.</text>
</comment>
<dbReference type="InterPro" id="IPR036390">
    <property type="entry name" value="WH_DNA-bd_sf"/>
</dbReference>
<dbReference type="Pfam" id="PF12766">
    <property type="entry name" value="Pyridox_oxase_2"/>
    <property type="match status" value="1"/>
</dbReference>
<feature type="domain" description="H15" evidence="3">
    <location>
        <begin position="277"/>
        <end position="352"/>
    </location>
</feature>
<feature type="compositionally biased region" description="Basic residues" evidence="2">
    <location>
        <begin position="493"/>
        <end position="514"/>
    </location>
</feature>
<feature type="region of interest" description="Disordered" evidence="2">
    <location>
        <begin position="149"/>
        <end position="168"/>
    </location>
</feature>